<reference evidence="2 3" key="1">
    <citation type="submission" date="2018-06" db="EMBL/GenBank/DDBJ databases">
        <title>WGS assembly of Brassica rapa FPsc.</title>
        <authorList>
            <person name="Bowman J."/>
            <person name="Kohchi T."/>
            <person name="Yamato K."/>
            <person name="Jenkins J."/>
            <person name="Shu S."/>
            <person name="Ishizaki K."/>
            <person name="Yamaoka S."/>
            <person name="Nishihama R."/>
            <person name="Nakamura Y."/>
            <person name="Berger F."/>
            <person name="Adam C."/>
            <person name="Aki S."/>
            <person name="Althoff F."/>
            <person name="Araki T."/>
            <person name="Arteaga-Vazquez M."/>
            <person name="Balasubrmanian S."/>
            <person name="Bauer D."/>
            <person name="Boehm C."/>
            <person name="Briginshaw L."/>
            <person name="Caballero-Perez J."/>
            <person name="Catarino B."/>
            <person name="Chen F."/>
            <person name="Chiyoda S."/>
            <person name="Chovatia M."/>
            <person name="Davies K."/>
            <person name="Delmans M."/>
            <person name="Demura T."/>
            <person name="Dierschke T."/>
            <person name="Dolan L."/>
            <person name="Dorantes-Acosta A."/>
            <person name="Eklund D."/>
            <person name="Florent S."/>
            <person name="Flores-Sandoval E."/>
            <person name="Fujiyama A."/>
            <person name="Fukuzawa H."/>
            <person name="Galik B."/>
            <person name="Grimanelli D."/>
            <person name="Grimwood J."/>
            <person name="Grossniklaus U."/>
            <person name="Hamada T."/>
            <person name="Haseloff J."/>
            <person name="Hetherington A."/>
            <person name="Higo A."/>
            <person name="Hirakawa Y."/>
            <person name="Hundley H."/>
            <person name="Ikeda Y."/>
            <person name="Inoue K."/>
            <person name="Inoue S."/>
            <person name="Ishida S."/>
            <person name="Jia Q."/>
            <person name="Kakita M."/>
            <person name="Kanazawa T."/>
            <person name="Kawai Y."/>
            <person name="Kawashima T."/>
            <person name="Kennedy M."/>
            <person name="Kinose K."/>
            <person name="Kinoshita T."/>
            <person name="Kohara Y."/>
            <person name="Koide E."/>
            <person name="Komatsu K."/>
            <person name="Kopischke S."/>
            <person name="Kubo M."/>
            <person name="Kyozuka J."/>
            <person name="Lagercrantz U."/>
            <person name="Lin S."/>
            <person name="Lindquist E."/>
            <person name="Lipzen A."/>
            <person name="Lu C."/>
            <person name="Luna E."/>
            <person name="Martienssen R."/>
            <person name="Minamino N."/>
            <person name="Mizutani M."/>
            <person name="Mizutani M."/>
            <person name="Mochizuki N."/>
            <person name="Monte I."/>
            <person name="Mosher R."/>
            <person name="Nagasaki H."/>
            <person name="Nakagami H."/>
            <person name="Naramoto S."/>
            <person name="Nishitani K."/>
            <person name="Ohtani M."/>
            <person name="Okamoto T."/>
            <person name="Okumura M."/>
            <person name="Phillips J."/>
            <person name="Pollak B."/>
            <person name="Reinders A."/>
            <person name="Roevekamp M."/>
            <person name="Sano R."/>
            <person name="Sawa S."/>
            <person name="Schmid M."/>
            <person name="Shirakawa M."/>
            <person name="Solano R."/>
            <person name="Spunde A."/>
            <person name="Suetsugu N."/>
            <person name="Sugano S."/>
            <person name="Sugiyama A."/>
            <person name="Sun R."/>
            <person name="Suzuki Y."/>
            <person name="Takenaka M."/>
            <person name="Takezawa D."/>
            <person name="Tomogane H."/>
            <person name="Tsuzuki M."/>
            <person name="Ueda T."/>
            <person name="Umeda M."/>
            <person name="Ward J."/>
            <person name="Watanabe Y."/>
            <person name="Yazaki K."/>
            <person name="Yokoyama R."/>
            <person name="Yoshitake Y."/>
            <person name="Yotsui I."/>
            <person name="Zachgo S."/>
            <person name="Schmutz J."/>
        </authorList>
    </citation>
    <scope>NUCLEOTIDE SEQUENCE [LARGE SCALE GENOMIC DNA]</scope>
    <source>
        <strain evidence="3">cv. B-3</strain>
    </source>
</reference>
<dbReference type="GO" id="GO:0004523">
    <property type="term" value="F:RNA-DNA hybrid ribonuclease activity"/>
    <property type="evidence" value="ECO:0007669"/>
    <property type="project" value="InterPro"/>
</dbReference>
<sequence>MVPRLRPTVNNPRRNSRVETTVENCHCLQTDAAWGADTGLAGLGWTVQKNSERSEFGAHCYYVASPLVAEALAMREAVQKCRELGIQRLRCETDSGLLVKAITSRKPSPELYGIISDIVALISEFELIQFRWIPREKNKAADALAKKALRLETIVLNSILRGV</sequence>
<evidence type="ECO:0000313" key="2">
    <source>
        <dbReference type="EMBL" id="RID80393.1"/>
    </source>
</evidence>
<dbReference type="InterPro" id="IPR052929">
    <property type="entry name" value="RNase_H-like_EbsB-rel"/>
</dbReference>
<dbReference type="PANTHER" id="PTHR47074">
    <property type="entry name" value="BNAC02G40300D PROTEIN"/>
    <property type="match status" value="1"/>
</dbReference>
<dbReference type="GO" id="GO:0003676">
    <property type="term" value="F:nucleic acid binding"/>
    <property type="evidence" value="ECO:0007669"/>
    <property type="project" value="InterPro"/>
</dbReference>
<dbReference type="InterPro" id="IPR012337">
    <property type="entry name" value="RNaseH-like_sf"/>
</dbReference>
<name>A0A398AY32_BRACM</name>
<accession>A0A398AY32</accession>
<dbReference type="InterPro" id="IPR002156">
    <property type="entry name" value="RNaseH_domain"/>
</dbReference>
<dbReference type="AlphaFoldDB" id="A0A398AY32"/>
<protein>
    <recommendedName>
        <fullName evidence="1">RNase H type-1 domain-containing protein</fullName>
    </recommendedName>
</protein>
<evidence type="ECO:0000313" key="3">
    <source>
        <dbReference type="Proteomes" id="UP000264353"/>
    </source>
</evidence>
<proteinExistence type="predicted"/>
<feature type="domain" description="RNase H type-1" evidence="1">
    <location>
        <begin position="30"/>
        <end position="148"/>
    </location>
</feature>
<evidence type="ECO:0000259" key="1">
    <source>
        <dbReference type="Pfam" id="PF13456"/>
    </source>
</evidence>
<organism evidence="2 3">
    <name type="scientific">Brassica campestris</name>
    <name type="common">Field mustard</name>
    <dbReference type="NCBI Taxonomy" id="3711"/>
    <lineage>
        <taxon>Eukaryota</taxon>
        <taxon>Viridiplantae</taxon>
        <taxon>Streptophyta</taxon>
        <taxon>Embryophyta</taxon>
        <taxon>Tracheophyta</taxon>
        <taxon>Spermatophyta</taxon>
        <taxon>Magnoliopsida</taxon>
        <taxon>eudicotyledons</taxon>
        <taxon>Gunneridae</taxon>
        <taxon>Pentapetalae</taxon>
        <taxon>rosids</taxon>
        <taxon>malvids</taxon>
        <taxon>Brassicales</taxon>
        <taxon>Brassicaceae</taxon>
        <taxon>Brassiceae</taxon>
        <taxon>Brassica</taxon>
    </lineage>
</organism>
<dbReference type="PANTHER" id="PTHR47074:SF11">
    <property type="entry name" value="REVERSE TRANSCRIPTASE-LIKE PROTEIN"/>
    <property type="match status" value="1"/>
</dbReference>
<dbReference type="InterPro" id="IPR036397">
    <property type="entry name" value="RNaseH_sf"/>
</dbReference>
<dbReference type="CDD" id="cd06222">
    <property type="entry name" value="RNase_H_like"/>
    <property type="match status" value="1"/>
</dbReference>
<dbReference type="EMBL" id="CM010628">
    <property type="protein sequence ID" value="RID80393.1"/>
    <property type="molecule type" value="Genomic_DNA"/>
</dbReference>
<dbReference type="Gene3D" id="3.30.420.10">
    <property type="entry name" value="Ribonuclease H-like superfamily/Ribonuclease H"/>
    <property type="match status" value="1"/>
</dbReference>
<dbReference type="Proteomes" id="UP000264353">
    <property type="component" value="Chromosome A1"/>
</dbReference>
<dbReference type="InterPro" id="IPR044730">
    <property type="entry name" value="RNase_H-like_dom_plant"/>
</dbReference>
<dbReference type="Pfam" id="PF13456">
    <property type="entry name" value="RVT_3"/>
    <property type="match status" value="1"/>
</dbReference>
<dbReference type="SUPFAM" id="SSF53098">
    <property type="entry name" value="Ribonuclease H-like"/>
    <property type="match status" value="1"/>
</dbReference>
<gene>
    <name evidence="2" type="ORF">BRARA_A03059</name>
</gene>